<dbReference type="PROSITE" id="PS00324">
    <property type="entry name" value="ASPARTOKINASE"/>
    <property type="match status" value="1"/>
</dbReference>
<dbReference type="InterPro" id="IPR018042">
    <property type="entry name" value="Aspartate_kinase_CS"/>
</dbReference>
<reference evidence="3 4" key="1">
    <citation type="submission" date="2021-04" db="EMBL/GenBank/DDBJ databases">
        <title>Paenibacillus sp. DLE-14 whole genome sequence.</title>
        <authorList>
            <person name="Ham Y.J."/>
        </authorList>
    </citation>
    <scope>NUCLEOTIDE SEQUENCE [LARGE SCALE GENOMIC DNA]</scope>
    <source>
        <strain evidence="3 4">DLE-14</strain>
    </source>
</reference>
<sequence>MARLEGKRIAVTGPRKADELSKMIAKFGGTSVLRPAQGTVFLDDSQIEEQLSALIARPADWLVLTTGVGTEALVQIAERLGLAEQFVHALSGMRVAARGYKTVNALRKLGITPEVRDDDGTTAGLLRLMGDHDLYGRTVALQLYGDPAPRLIGELSRRGALCEELLPYRHIPPQGDIVETLIDEIVSGEVDAVTLTSTVQVRYVMGCAAKLGKLEAVRAAFAERVLAVAVGKVTAEALHEEGVERVMFPEEERMGSMVVAMSKYFGGGQLTDSEAAVGAVSGDCAGGAEAGAGASAGPGPGPGVGVNASSAVADAHEGPGAGLGVSVVGEPNTGVSASA</sequence>
<evidence type="ECO:0000256" key="1">
    <source>
        <dbReference type="SAM" id="MobiDB-lite"/>
    </source>
</evidence>
<organism evidence="3 4">
    <name type="scientific">Paenibacillus lignilyticus</name>
    <dbReference type="NCBI Taxonomy" id="1172615"/>
    <lineage>
        <taxon>Bacteria</taxon>
        <taxon>Bacillati</taxon>
        <taxon>Bacillota</taxon>
        <taxon>Bacilli</taxon>
        <taxon>Bacillales</taxon>
        <taxon>Paenibacillaceae</taxon>
        <taxon>Paenibacillus</taxon>
    </lineage>
</organism>
<keyword evidence="3" id="KW-0456">Lyase</keyword>
<feature type="region of interest" description="Disordered" evidence="1">
    <location>
        <begin position="301"/>
        <end position="339"/>
    </location>
</feature>
<dbReference type="GO" id="GO:0004852">
    <property type="term" value="F:uroporphyrinogen-III synthase activity"/>
    <property type="evidence" value="ECO:0007669"/>
    <property type="project" value="UniProtKB-EC"/>
</dbReference>
<keyword evidence="4" id="KW-1185">Reference proteome</keyword>
<dbReference type="Pfam" id="PF02602">
    <property type="entry name" value="HEM4"/>
    <property type="match status" value="1"/>
</dbReference>
<evidence type="ECO:0000313" key="3">
    <source>
        <dbReference type="EMBL" id="MBP3964885.1"/>
    </source>
</evidence>
<protein>
    <submittedName>
        <fullName evidence="3">Uroporphyrinogen-III synthase</fullName>
        <ecNumber evidence="3">4.2.1.75</ecNumber>
    </submittedName>
</protein>
<dbReference type="PANTHER" id="PTHR40082:SF1">
    <property type="entry name" value="BLR5956 PROTEIN"/>
    <property type="match status" value="1"/>
</dbReference>
<dbReference type="Gene3D" id="3.40.50.10090">
    <property type="match status" value="2"/>
</dbReference>
<dbReference type="SUPFAM" id="SSF69618">
    <property type="entry name" value="HemD-like"/>
    <property type="match status" value="1"/>
</dbReference>
<evidence type="ECO:0000313" key="4">
    <source>
        <dbReference type="Proteomes" id="UP000673394"/>
    </source>
</evidence>
<dbReference type="InterPro" id="IPR003754">
    <property type="entry name" value="4pyrrol_synth_uPrphyn_synth"/>
</dbReference>
<proteinExistence type="predicted"/>
<name>A0ABS5CGB9_9BACL</name>
<dbReference type="NCBIfam" id="NF004584">
    <property type="entry name" value="PRK05928.2-1"/>
    <property type="match status" value="1"/>
</dbReference>
<comment type="caution">
    <text evidence="3">The sequence shown here is derived from an EMBL/GenBank/DDBJ whole genome shotgun (WGS) entry which is preliminary data.</text>
</comment>
<gene>
    <name evidence="3" type="ORF">I8J30_19360</name>
</gene>
<dbReference type="EC" id="4.2.1.75" evidence="3"/>
<dbReference type="InterPro" id="IPR036108">
    <property type="entry name" value="4pyrrol_syn_uPrphyn_synt_sf"/>
</dbReference>
<dbReference type="CDD" id="cd06578">
    <property type="entry name" value="HemD"/>
    <property type="match status" value="1"/>
</dbReference>
<dbReference type="RefSeq" id="WP_210660881.1">
    <property type="nucleotide sequence ID" value="NZ_JAGKSP010000008.1"/>
</dbReference>
<dbReference type="EMBL" id="JAGKSP010000008">
    <property type="protein sequence ID" value="MBP3964885.1"/>
    <property type="molecule type" value="Genomic_DNA"/>
</dbReference>
<dbReference type="PANTHER" id="PTHR40082">
    <property type="entry name" value="BLR5956 PROTEIN"/>
    <property type="match status" value="1"/>
</dbReference>
<feature type="domain" description="Tetrapyrrole biosynthesis uroporphyrinogen III synthase" evidence="2">
    <location>
        <begin position="18"/>
        <end position="258"/>
    </location>
</feature>
<dbReference type="Proteomes" id="UP000673394">
    <property type="component" value="Unassembled WGS sequence"/>
</dbReference>
<evidence type="ECO:0000259" key="2">
    <source>
        <dbReference type="Pfam" id="PF02602"/>
    </source>
</evidence>
<dbReference type="InterPro" id="IPR039793">
    <property type="entry name" value="UROS/Hem4"/>
</dbReference>
<accession>A0ABS5CGB9</accession>